<organism evidence="2 3">
    <name type="scientific">Hibiscus sabdariffa</name>
    <name type="common">roselle</name>
    <dbReference type="NCBI Taxonomy" id="183260"/>
    <lineage>
        <taxon>Eukaryota</taxon>
        <taxon>Viridiplantae</taxon>
        <taxon>Streptophyta</taxon>
        <taxon>Embryophyta</taxon>
        <taxon>Tracheophyta</taxon>
        <taxon>Spermatophyta</taxon>
        <taxon>Magnoliopsida</taxon>
        <taxon>eudicotyledons</taxon>
        <taxon>Gunneridae</taxon>
        <taxon>Pentapetalae</taxon>
        <taxon>rosids</taxon>
        <taxon>malvids</taxon>
        <taxon>Malvales</taxon>
        <taxon>Malvaceae</taxon>
        <taxon>Malvoideae</taxon>
        <taxon>Hibiscus</taxon>
    </lineage>
</organism>
<dbReference type="Proteomes" id="UP001472677">
    <property type="component" value="Unassembled WGS sequence"/>
</dbReference>
<evidence type="ECO:0000313" key="2">
    <source>
        <dbReference type="EMBL" id="KAK8520114.1"/>
    </source>
</evidence>
<proteinExistence type="predicted"/>
<dbReference type="PANTHER" id="PTHR34941">
    <property type="entry name" value="DEHYDRIN HIRD11"/>
    <property type="match status" value="1"/>
</dbReference>
<name>A0ABR2CMM1_9ROSI</name>
<keyword evidence="3" id="KW-1185">Reference proteome</keyword>
<reference evidence="2 3" key="1">
    <citation type="journal article" date="2024" name="G3 (Bethesda)">
        <title>Genome assembly of Hibiscus sabdariffa L. provides insights into metabolisms of medicinal natural products.</title>
        <authorList>
            <person name="Kim T."/>
        </authorList>
    </citation>
    <scope>NUCLEOTIDE SEQUENCE [LARGE SCALE GENOMIC DNA]</scope>
    <source>
        <strain evidence="2">TK-2024</strain>
        <tissue evidence="2">Old leaves</tissue>
    </source>
</reference>
<dbReference type="PANTHER" id="PTHR34941:SF1">
    <property type="entry name" value="DEHYDRIN HIRD11"/>
    <property type="match status" value="1"/>
</dbReference>
<accession>A0ABR2CMM1</accession>
<feature type="region of interest" description="Disordered" evidence="1">
    <location>
        <begin position="1"/>
        <end position="61"/>
    </location>
</feature>
<feature type="compositionally biased region" description="Basic and acidic residues" evidence="1">
    <location>
        <begin position="7"/>
        <end position="61"/>
    </location>
</feature>
<sequence length="113" mass="12455">MSGIMHKIGDALHIGGDKKEEDKHKGEAHHDAAHGHGHGGAEHKGDADHGHGKGEQHKEGLIDKIKDKIHGDGTAAAVIVIRSSIIIVSVHRAWEWNKREGLSKYLYFIFFMI</sequence>
<evidence type="ECO:0000313" key="3">
    <source>
        <dbReference type="Proteomes" id="UP001472677"/>
    </source>
</evidence>
<evidence type="ECO:0000256" key="1">
    <source>
        <dbReference type="SAM" id="MobiDB-lite"/>
    </source>
</evidence>
<comment type="caution">
    <text evidence="2">The sequence shown here is derived from an EMBL/GenBank/DDBJ whole genome shotgun (WGS) entry which is preliminary data.</text>
</comment>
<gene>
    <name evidence="2" type="ORF">V6N12_004075</name>
</gene>
<protein>
    <submittedName>
        <fullName evidence="2">Uncharacterized protein</fullName>
    </submittedName>
</protein>
<dbReference type="EMBL" id="JBBPBM010000049">
    <property type="protein sequence ID" value="KAK8520114.1"/>
    <property type="molecule type" value="Genomic_DNA"/>
</dbReference>
<dbReference type="InterPro" id="IPR039285">
    <property type="entry name" value="HIRD11-like"/>
</dbReference>